<evidence type="ECO:0000313" key="1">
    <source>
        <dbReference type="EMBL" id="PIK40706.1"/>
    </source>
</evidence>
<name>A0A2G8JY61_STIJA</name>
<dbReference type="AlphaFoldDB" id="A0A2G8JY61"/>
<sequence>MDASDAGSLRGKPYIKTFIPGEVYAEARQPLQGPLNQQNAKLKKLVGDDLSLPEKLNNTILLSRRAAMTARGVASHVYELKEGSTWKRRDVILQDVTTKKRICCKLWGRHAESVAGFSEGSTVEVTKYRLCHDRVWKYIYVYVHTYDMSPDVLSNVMPVKCHLTLEGDDVKELQLK</sequence>
<dbReference type="EMBL" id="MRZV01001094">
    <property type="protein sequence ID" value="PIK40706.1"/>
    <property type="molecule type" value="Genomic_DNA"/>
</dbReference>
<evidence type="ECO:0000313" key="2">
    <source>
        <dbReference type="Proteomes" id="UP000230750"/>
    </source>
</evidence>
<dbReference type="Gene3D" id="2.40.50.140">
    <property type="entry name" value="Nucleic acid-binding proteins"/>
    <property type="match status" value="1"/>
</dbReference>
<gene>
    <name evidence="1" type="ORF">BSL78_22461</name>
</gene>
<protein>
    <submittedName>
        <fullName evidence="1">Uncharacterized protein</fullName>
    </submittedName>
</protein>
<proteinExistence type="predicted"/>
<dbReference type="InterPro" id="IPR012340">
    <property type="entry name" value="NA-bd_OB-fold"/>
</dbReference>
<accession>A0A2G8JY61</accession>
<comment type="caution">
    <text evidence="1">The sequence shown here is derived from an EMBL/GenBank/DDBJ whole genome shotgun (WGS) entry which is preliminary data.</text>
</comment>
<organism evidence="1 2">
    <name type="scientific">Stichopus japonicus</name>
    <name type="common">Sea cucumber</name>
    <dbReference type="NCBI Taxonomy" id="307972"/>
    <lineage>
        <taxon>Eukaryota</taxon>
        <taxon>Metazoa</taxon>
        <taxon>Echinodermata</taxon>
        <taxon>Eleutherozoa</taxon>
        <taxon>Echinozoa</taxon>
        <taxon>Holothuroidea</taxon>
        <taxon>Aspidochirotacea</taxon>
        <taxon>Aspidochirotida</taxon>
        <taxon>Stichopodidae</taxon>
        <taxon>Apostichopus</taxon>
    </lineage>
</organism>
<keyword evidence="2" id="KW-1185">Reference proteome</keyword>
<dbReference type="Proteomes" id="UP000230750">
    <property type="component" value="Unassembled WGS sequence"/>
</dbReference>
<reference evidence="1 2" key="1">
    <citation type="journal article" date="2017" name="PLoS Biol.">
        <title>The sea cucumber genome provides insights into morphological evolution and visceral regeneration.</title>
        <authorList>
            <person name="Zhang X."/>
            <person name="Sun L."/>
            <person name="Yuan J."/>
            <person name="Sun Y."/>
            <person name="Gao Y."/>
            <person name="Zhang L."/>
            <person name="Li S."/>
            <person name="Dai H."/>
            <person name="Hamel J.F."/>
            <person name="Liu C."/>
            <person name="Yu Y."/>
            <person name="Liu S."/>
            <person name="Lin W."/>
            <person name="Guo K."/>
            <person name="Jin S."/>
            <person name="Xu P."/>
            <person name="Storey K.B."/>
            <person name="Huan P."/>
            <person name="Zhang T."/>
            <person name="Zhou Y."/>
            <person name="Zhang J."/>
            <person name="Lin C."/>
            <person name="Li X."/>
            <person name="Xing L."/>
            <person name="Huo D."/>
            <person name="Sun M."/>
            <person name="Wang L."/>
            <person name="Mercier A."/>
            <person name="Li F."/>
            <person name="Yang H."/>
            <person name="Xiang J."/>
        </authorList>
    </citation>
    <scope>NUCLEOTIDE SEQUENCE [LARGE SCALE GENOMIC DNA]</scope>
    <source>
        <strain evidence="1">Shaxun</strain>
        <tissue evidence="1">Muscle</tissue>
    </source>
</reference>